<organism evidence="2 3">
    <name type="scientific">Nocardioides bizhenqiangii</name>
    <dbReference type="NCBI Taxonomy" id="3095076"/>
    <lineage>
        <taxon>Bacteria</taxon>
        <taxon>Bacillati</taxon>
        <taxon>Actinomycetota</taxon>
        <taxon>Actinomycetes</taxon>
        <taxon>Propionibacteriales</taxon>
        <taxon>Nocardioidaceae</taxon>
        <taxon>Nocardioides</taxon>
    </lineage>
</organism>
<reference evidence="3" key="1">
    <citation type="submission" date="2023-12" db="EMBL/GenBank/DDBJ databases">
        <title>Novel species in genus Nocardioides.</title>
        <authorList>
            <person name="Zhou H."/>
        </authorList>
    </citation>
    <scope>NUCLEOTIDE SEQUENCE [LARGE SCALE GENOMIC DNA]</scope>
    <source>
        <strain evidence="3">HM61</strain>
    </source>
</reference>
<sequence>MESAEWEALRAELDRAGVSGAEDLGRFVSNVEFFEASAFDEKAAMQVLLDALPRLADARLVSAVAGHLRRPWARPHAFDGLLGAFDRWATVDSTAAWHLGDALGSAATIDRLDVLLRVCRTPEYGTARQMPVLALGRFKKSADVAPVLIELIHDPEVGLHAMGALRRVIGASEALAHVEEVERAHRGTSLGDQAARQAKKLRKAQPAR</sequence>
<dbReference type="RefSeq" id="WP_322454419.1">
    <property type="nucleotide sequence ID" value="NZ_CP141059.1"/>
</dbReference>
<protein>
    <recommendedName>
        <fullName evidence="4">HEAT repeat domain-containing protein</fullName>
    </recommendedName>
</protein>
<evidence type="ECO:0008006" key="4">
    <source>
        <dbReference type="Google" id="ProtNLM"/>
    </source>
</evidence>
<dbReference type="EMBL" id="CP141059">
    <property type="protein sequence ID" value="WQQ26448.1"/>
    <property type="molecule type" value="Genomic_DNA"/>
</dbReference>
<gene>
    <name evidence="2" type="ORF">SHK19_21145</name>
</gene>
<evidence type="ECO:0000256" key="1">
    <source>
        <dbReference type="SAM" id="MobiDB-lite"/>
    </source>
</evidence>
<proteinExistence type="predicted"/>
<feature type="region of interest" description="Disordered" evidence="1">
    <location>
        <begin position="186"/>
        <end position="208"/>
    </location>
</feature>
<feature type="compositionally biased region" description="Basic residues" evidence="1">
    <location>
        <begin position="197"/>
        <end position="208"/>
    </location>
</feature>
<evidence type="ECO:0000313" key="3">
    <source>
        <dbReference type="Proteomes" id="UP001327225"/>
    </source>
</evidence>
<accession>A0ABZ0ZQE4</accession>
<evidence type="ECO:0000313" key="2">
    <source>
        <dbReference type="EMBL" id="WQQ26448.1"/>
    </source>
</evidence>
<dbReference type="Proteomes" id="UP001327225">
    <property type="component" value="Chromosome"/>
</dbReference>
<name>A0ABZ0ZQE4_9ACTN</name>
<keyword evidence="3" id="KW-1185">Reference proteome</keyword>